<dbReference type="Gene3D" id="3.90.550.10">
    <property type="entry name" value="Spore Coat Polysaccharide Biosynthesis Protein SpsA, Chain A"/>
    <property type="match status" value="1"/>
</dbReference>
<organism evidence="2 3">
    <name type="scientific">Candidatus Danuiimicrobium aquiferis</name>
    <dbReference type="NCBI Taxonomy" id="1801832"/>
    <lineage>
        <taxon>Bacteria</taxon>
        <taxon>Pseudomonadati</taxon>
        <taxon>Candidatus Omnitrophota</taxon>
        <taxon>Candidatus Danuiimicrobium</taxon>
    </lineage>
</organism>
<dbReference type="GO" id="GO:0016740">
    <property type="term" value="F:transferase activity"/>
    <property type="evidence" value="ECO:0007669"/>
    <property type="project" value="UniProtKB-KW"/>
</dbReference>
<dbReference type="Pfam" id="PF00535">
    <property type="entry name" value="Glycos_transf_2"/>
    <property type="match status" value="1"/>
</dbReference>
<reference evidence="2 3" key="1">
    <citation type="journal article" date="2016" name="Nat. Commun.">
        <title>Thousands of microbial genomes shed light on interconnected biogeochemical processes in an aquifer system.</title>
        <authorList>
            <person name="Anantharaman K."/>
            <person name="Brown C.T."/>
            <person name="Hug L.A."/>
            <person name="Sharon I."/>
            <person name="Castelle C.J."/>
            <person name="Probst A.J."/>
            <person name="Thomas B.C."/>
            <person name="Singh A."/>
            <person name="Wilkins M.J."/>
            <person name="Karaoz U."/>
            <person name="Brodie E.L."/>
            <person name="Williams K.H."/>
            <person name="Hubbard S.S."/>
            <person name="Banfield J.F."/>
        </authorList>
    </citation>
    <scope>NUCLEOTIDE SEQUENCE [LARGE SCALE GENOMIC DNA]</scope>
</reference>
<evidence type="ECO:0000313" key="2">
    <source>
        <dbReference type="EMBL" id="OGW96347.1"/>
    </source>
</evidence>
<accession>A0A1G1KTV9</accession>
<dbReference type="PANTHER" id="PTHR48090:SF7">
    <property type="entry name" value="RFBJ PROTEIN"/>
    <property type="match status" value="1"/>
</dbReference>
<dbReference type="SUPFAM" id="SSF53448">
    <property type="entry name" value="Nucleotide-diphospho-sugar transferases"/>
    <property type="match status" value="1"/>
</dbReference>
<proteinExistence type="predicted"/>
<dbReference type="InterPro" id="IPR001173">
    <property type="entry name" value="Glyco_trans_2-like"/>
</dbReference>
<evidence type="ECO:0000259" key="1">
    <source>
        <dbReference type="Pfam" id="PF00535"/>
    </source>
</evidence>
<keyword evidence="2" id="KW-0808">Transferase</keyword>
<dbReference type="Proteomes" id="UP000178187">
    <property type="component" value="Unassembled WGS sequence"/>
</dbReference>
<dbReference type="CDD" id="cd04179">
    <property type="entry name" value="DPM_DPG-synthase_like"/>
    <property type="match status" value="1"/>
</dbReference>
<dbReference type="InterPro" id="IPR029044">
    <property type="entry name" value="Nucleotide-diphossugar_trans"/>
</dbReference>
<sequence length="248" mass="28566">MLNGHKIIVVLPAYNAERTLRKTVSEIPTDMIDEILLVDDQSSDRTVEIAKELGLHIFQHPKNLGYGGNQKTCYEEALKHQADVIVMLHPDYQYDPKLLVAMVAPICYGVYDVMLGSRIIGGKAIEGGMPRLKYYVNRGLTFFQNLIFRRKLSEYHTGYRAFHRMVLTSVPFHKNSNNFVFDNQILAQIFYHAFRVGELSCPTRYFKEASSIGLMRGIQYAWGCIVTAFQYLMQKNRMTSFKIFEDSI</sequence>
<dbReference type="InterPro" id="IPR050256">
    <property type="entry name" value="Glycosyltransferase_2"/>
</dbReference>
<gene>
    <name evidence="2" type="ORF">A3G33_03310</name>
</gene>
<dbReference type="EMBL" id="MHFR01000051">
    <property type="protein sequence ID" value="OGW96347.1"/>
    <property type="molecule type" value="Genomic_DNA"/>
</dbReference>
<evidence type="ECO:0000313" key="3">
    <source>
        <dbReference type="Proteomes" id="UP000178187"/>
    </source>
</evidence>
<name>A0A1G1KTV9_9BACT</name>
<comment type="caution">
    <text evidence="2">The sequence shown here is derived from an EMBL/GenBank/DDBJ whole genome shotgun (WGS) entry which is preliminary data.</text>
</comment>
<dbReference type="PANTHER" id="PTHR48090">
    <property type="entry name" value="UNDECAPRENYL-PHOSPHATE 4-DEOXY-4-FORMAMIDO-L-ARABINOSE TRANSFERASE-RELATED"/>
    <property type="match status" value="1"/>
</dbReference>
<protein>
    <submittedName>
        <fullName evidence="2">Glycosyl transferase family 2</fullName>
    </submittedName>
</protein>
<dbReference type="AlphaFoldDB" id="A0A1G1KTV9"/>
<feature type="domain" description="Glycosyltransferase 2-like" evidence="1">
    <location>
        <begin position="9"/>
        <end position="167"/>
    </location>
</feature>